<protein>
    <recommendedName>
        <fullName evidence="1">Peptidoglycan binding-like domain-containing protein</fullName>
    </recommendedName>
</protein>
<dbReference type="EMBL" id="VSSQ01016516">
    <property type="protein sequence ID" value="MPM57934.1"/>
    <property type="molecule type" value="Genomic_DNA"/>
</dbReference>
<name>A0A645B8A9_9ZZZZ</name>
<organism evidence="2">
    <name type="scientific">bioreactor metagenome</name>
    <dbReference type="NCBI Taxonomy" id="1076179"/>
    <lineage>
        <taxon>unclassified sequences</taxon>
        <taxon>metagenomes</taxon>
        <taxon>ecological metagenomes</taxon>
    </lineage>
</organism>
<proteinExistence type="predicted"/>
<evidence type="ECO:0000313" key="2">
    <source>
        <dbReference type="EMBL" id="MPM57934.1"/>
    </source>
</evidence>
<dbReference type="InterPro" id="IPR002477">
    <property type="entry name" value="Peptidoglycan-bd-like"/>
</dbReference>
<dbReference type="Gene3D" id="1.10.101.10">
    <property type="entry name" value="PGBD-like superfamily/PGBD"/>
    <property type="match status" value="1"/>
</dbReference>
<comment type="caution">
    <text evidence="2">The sequence shown here is derived from an EMBL/GenBank/DDBJ whole genome shotgun (WGS) entry which is preliminary data.</text>
</comment>
<dbReference type="InterPro" id="IPR036366">
    <property type="entry name" value="PGBDSf"/>
</dbReference>
<dbReference type="Pfam" id="PF01471">
    <property type="entry name" value="PG_binding_1"/>
    <property type="match status" value="1"/>
</dbReference>
<dbReference type="AlphaFoldDB" id="A0A645B8A9"/>
<dbReference type="InterPro" id="IPR036365">
    <property type="entry name" value="PGBD-like_sf"/>
</dbReference>
<dbReference type="SUPFAM" id="SSF47090">
    <property type="entry name" value="PGBD-like"/>
    <property type="match status" value="1"/>
</dbReference>
<sequence>MIALQQLKNQGFYTGEIDGMYGAGTADAVKSIQHENGLKEDGEASPATLHILYEGKFPTGS</sequence>
<gene>
    <name evidence="2" type="ORF">SDC9_104763</name>
</gene>
<evidence type="ECO:0000259" key="1">
    <source>
        <dbReference type="Pfam" id="PF01471"/>
    </source>
</evidence>
<feature type="domain" description="Peptidoglycan binding-like" evidence="1">
    <location>
        <begin position="5"/>
        <end position="52"/>
    </location>
</feature>
<reference evidence="2" key="1">
    <citation type="submission" date="2019-08" db="EMBL/GenBank/DDBJ databases">
        <authorList>
            <person name="Kucharzyk K."/>
            <person name="Murdoch R.W."/>
            <person name="Higgins S."/>
            <person name="Loffler F."/>
        </authorList>
    </citation>
    <scope>NUCLEOTIDE SEQUENCE</scope>
</reference>
<accession>A0A645B8A9</accession>